<dbReference type="PANTHER" id="PTHR46333:SF3">
    <property type="entry name" value="KYPHOSCOLIOSIS PEPTIDASE"/>
    <property type="match status" value="1"/>
</dbReference>
<dbReference type="Pfam" id="PF01841">
    <property type="entry name" value="Transglut_core"/>
    <property type="match status" value="1"/>
</dbReference>
<organism evidence="2 3">
    <name type="scientific">Varanus komodoensis</name>
    <name type="common">Komodo dragon</name>
    <dbReference type="NCBI Taxonomy" id="61221"/>
    <lineage>
        <taxon>Eukaryota</taxon>
        <taxon>Metazoa</taxon>
        <taxon>Chordata</taxon>
        <taxon>Craniata</taxon>
        <taxon>Vertebrata</taxon>
        <taxon>Euteleostomi</taxon>
        <taxon>Lepidosauria</taxon>
        <taxon>Squamata</taxon>
        <taxon>Bifurcata</taxon>
        <taxon>Unidentata</taxon>
        <taxon>Episquamata</taxon>
        <taxon>Toxicofera</taxon>
        <taxon>Anguimorpha</taxon>
        <taxon>Paleoanguimorpha</taxon>
        <taxon>Varanoidea</taxon>
        <taxon>Varanidae</taxon>
        <taxon>Varanus</taxon>
    </lineage>
</organism>
<name>A0A8D2Q6C4_VARKO</name>
<dbReference type="SUPFAM" id="SSF54001">
    <property type="entry name" value="Cysteine proteinases"/>
    <property type="match status" value="1"/>
</dbReference>
<reference evidence="2" key="1">
    <citation type="submission" date="2025-08" db="UniProtKB">
        <authorList>
            <consortium name="Ensembl"/>
        </authorList>
    </citation>
    <scope>IDENTIFICATION</scope>
</reference>
<dbReference type="InterPro" id="IPR002931">
    <property type="entry name" value="Transglutaminase-like"/>
</dbReference>
<evidence type="ECO:0000313" key="2">
    <source>
        <dbReference type="Ensembl" id="ENSVKKP00000022840.1"/>
    </source>
</evidence>
<dbReference type="InterPro" id="IPR052557">
    <property type="entry name" value="CAP/Cytokinesis_protein"/>
</dbReference>
<dbReference type="Pfam" id="PF23265">
    <property type="entry name" value="Ig-like_KY"/>
    <property type="match status" value="2"/>
</dbReference>
<accession>A0A8D2Q6C4</accession>
<dbReference type="GO" id="GO:0005737">
    <property type="term" value="C:cytoplasm"/>
    <property type="evidence" value="ECO:0007669"/>
    <property type="project" value="TreeGrafter"/>
</dbReference>
<dbReference type="SMART" id="SM00460">
    <property type="entry name" value="TGc"/>
    <property type="match status" value="1"/>
</dbReference>
<dbReference type="Gene3D" id="3.10.620.30">
    <property type="match status" value="1"/>
</dbReference>
<dbReference type="AlphaFoldDB" id="A0A8D2Q6C4"/>
<dbReference type="Ensembl" id="ENSVKKT00000023405.1">
    <property type="protein sequence ID" value="ENSVKKP00000022840.1"/>
    <property type="gene ID" value="ENSVKKG00000015179.1"/>
</dbReference>
<protein>
    <recommendedName>
        <fullName evidence="1">Transglutaminase-like domain-containing protein</fullName>
    </recommendedName>
</protein>
<evidence type="ECO:0000259" key="1">
    <source>
        <dbReference type="SMART" id="SM00460"/>
    </source>
</evidence>
<reference evidence="2" key="2">
    <citation type="submission" date="2025-09" db="UniProtKB">
        <authorList>
            <consortium name="Ensembl"/>
        </authorList>
    </citation>
    <scope>IDENTIFICATION</scope>
</reference>
<proteinExistence type="predicted"/>
<dbReference type="PANTHER" id="PTHR46333">
    <property type="entry name" value="CYTOKINESIS PROTEIN 3"/>
    <property type="match status" value="1"/>
</dbReference>
<dbReference type="Proteomes" id="UP000694545">
    <property type="component" value="Unplaced"/>
</dbReference>
<evidence type="ECO:0000313" key="3">
    <source>
        <dbReference type="Proteomes" id="UP000694545"/>
    </source>
</evidence>
<dbReference type="GO" id="GO:0007528">
    <property type="term" value="P:neuromuscular junction development"/>
    <property type="evidence" value="ECO:0007669"/>
    <property type="project" value="TreeGrafter"/>
</dbReference>
<dbReference type="GO" id="GO:0007517">
    <property type="term" value="P:muscle organ development"/>
    <property type="evidence" value="ECO:0007669"/>
    <property type="project" value="TreeGrafter"/>
</dbReference>
<dbReference type="OMA" id="WFTERQG"/>
<feature type="domain" description="Transglutaminase-like" evidence="1">
    <location>
        <begin position="121"/>
        <end position="189"/>
    </location>
</feature>
<keyword evidence="3" id="KW-1185">Reference proteome</keyword>
<dbReference type="InterPro" id="IPR056564">
    <property type="entry name" value="Ig-like_KY"/>
</dbReference>
<sequence length="568" mass="64856">GQLWVEEHSQAVDPLTDPFWSPPISSDYRMTLPHLFLAYPWDKSNLKSMQIDLNQFKELDAYASKVSHILLAEDLVSVLLQKAHSDLEKVRAIWIWICYHIEYDTEAYHHKDKRRCEPADVLLLGKSVCSGYAQLFQQMCSIAGVQCKQLSGFSKGYSYKPGMVIGGETDHAWNAVYLDGRWHLLDSTWGSGYVDNTCRNFTFRYNEFYFLTHPALFINAHFPEDNKWQLLKPTMTLQQYERNINYSSDFYTLGLLAVSAETAVIETENGKAIIFIESRSPMLFLSELNREQKHCLMILKKNGMKLEVYPPQTGTHRLDIFTRLPKKTEKDYKHVLEYSLKCSSVDKRIHLPKMLIQPVGPSWLSEEKGVLEALPLSPIIHMEDGRCIVTFTQSKDLGVFATLDSDSSTVAEEMRRRHIWKTCQGSQVELKIHLPHAGHFALHIWAKNDADPGSNHCVLSYLLSCPNKSVEWPPFPKWYSDWQEGCELVAPLSGVLPANRDVQFKLKIPNVAGVSVKCGKIQPLTLSRDGFWEGTCHTSGAAIVSVRVLKCVSESTFWTVLEYKVENQ</sequence>
<dbReference type="InterPro" id="IPR038765">
    <property type="entry name" value="Papain-like_cys_pep_sf"/>
</dbReference>
<gene>
    <name evidence="2" type="primary">LOC123034390</name>
</gene>